<keyword evidence="1" id="KW-0472">Membrane</keyword>
<evidence type="ECO:0000256" key="1">
    <source>
        <dbReference type="SAM" id="Phobius"/>
    </source>
</evidence>
<protein>
    <submittedName>
        <fullName evidence="2">Uncharacterized protein</fullName>
    </submittedName>
</protein>
<evidence type="ECO:0000313" key="2">
    <source>
        <dbReference type="EMBL" id="KAK4218687.1"/>
    </source>
</evidence>
<keyword evidence="1" id="KW-1133">Transmembrane helix</keyword>
<dbReference type="Proteomes" id="UP001301769">
    <property type="component" value="Unassembled WGS sequence"/>
</dbReference>
<name>A0AAN6YL48_9PEZI</name>
<feature type="transmembrane region" description="Helical" evidence="1">
    <location>
        <begin position="40"/>
        <end position="58"/>
    </location>
</feature>
<organism evidence="2 3">
    <name type="scientific">Rhypophila decipiens</name>
    <dbReference type="NCBI Taxonomy" id="261697"/>
    <lineage>
        <taxon>Eukaryota</taxon>
        <taxon>Fungi</taxon>
        <taxon>Dikarya</taxon>
        <taxon>Ascomycota</taxon>
        <taxon>Pezizomycotina</taxon>
        <taxon>Sordariomycetes</taxon>
        <taxon>Sordariomycetidae</taxon>
        <taxon>Sordariales</taxon>
        <taxon>Naviculisporaceae</taxon>
        <taxon>Rhypophila</taxon>
    </lineage>
</organism>
<accession>A0AAN6YL48</accession>
<keyword evidence="3" id="KW-1185">Reference proteome</keyword>
<sequence>MGLPELAIATQSWSSRGWFLISVCLCLSPNLLTNAGEASASWNLFAGPIICIVLLLTMQMGGLTRIWSFEMPGSDASDNRQGLRLR</sequence>
<comment type="caution">
    <text evidence="2">The sequence shown here is derived from an EMBL/GenBank/DDBJ whole genome shotgun (WGS) entry which is preliminary data.</text>
</comment>
<proteinExistence type="predicted"/>
<reference evidence="2" key="2">
    <citation type="submission" date="2023-05" db="EMBL/GenBank/DDBJ databases">
        <authorList>
            <consortium name="Lawrence Berkeley National Laboratory"/>
            <person name="Steindorff A."/>
            <person name="Hensen N."/>
            <person name="Bonometti L."/>
            <person name="Westerberg I."/>
            <person name="Brannstrom I.O."/>
            <person name="Guillou S."/>
            <person name="Cros-Aarteil S."/>
            <person name="Calhoun S."/>
            <person name="Haridas S."/>
            <person name="Kuo A."/>
            <person name="Mondo S."/>
            <person name="Pangilinan J."/>
            <person name="Riley R."/>
            <person name="Labutti K."/>
            <person name="Andreopoulos B."/>
            <person name="Lipzen A."/>
            <person name="Chen C."/>
            <person name="Yanf M."/>
            <person name="Daum C."/>
            <person name="Ng V."/>
            <person name="Clum A."/>
            <person name="Ohm R."/>
            <person name="Martin F."/>
            <person name="Silar P."/>
            <person name="Natvig D."/>
            <person name="Lalanne C."/>
            <person name="Gautier V."/>
            <person name="Ament-Velasquez S.L."/>
            <person name="Kruys A."/>
            <person name="Hutchinson M.I."/>
            <person name="Powell A.J."/>
            <person name="Barry K."/>
            <person name="Miller A.N."/>
            <person name="Grigoriev I.V."/>
            <person name="Debuchy R."/>
            <person name="Gladieux P."/>
            <person name="Thoren M.H."/>
            <person name="Johannesson H."/>
        </authorList>
    </citation>
    <scope>NUCLEOTIDE SEQUENCE</scope>
    <source>
        <strain evidence="2">PSN293</strain>
    </source>
</reference>
<reference evidence="2" key="1">
    <citation type="journal article" date="2023" name="Mol. Phylogenet. Evol.">
        <title>Genome-scale phylogeny and comparative genomics of the fungal order Sordariales.</title>
        <authorList>
            <person name="Hensen N."/>
            <person name="Bonometti L."/>
            <person name="Westerberg I."/>
            <person name="Brannstrom I.O."/>
            <person name="Guillou S."/>
            <person name="Cros-Aarteil S."/>
            <person name="Calhoun S."/>
            <person name="Haridas S."/>
            <person name="Kuo A."/>
            <person name="Mondo S."/>
            <person name="Pangilinan J."/>
            <person name="Riley R."/>
            <person name="LaButti K."/>
            <person name="Andreopoulos B."/>
            <person name="Lipzen A."/>
            <person name="Chen C."/>
            <person name="Yan M."/>
            <person name="Daum C."/>
            <person name="Ng V."/>
            <person name="Clum A."/>
            <person name="Steindorff A."/>
            <person name="Ohm R.A."/>
            <person name="Martin F."/>
            <person name="Silar P."/>
            <person name="Natvig D.O."/>
            <person name="Lalanne C."/>
            <person name="Gautier V."/>
            <person name="Ament-Velasquez S.L."/>
            <person name="Kruys A."/>
            <person name="Hutchinson M.I."/>
            <person name="Powell A.J."/>
            <person name="Barry K."/>
            <person name="Miller A.N."/>
            <person name="Grigoriev I.V."/>
            <person name="Debuchy R."/>
            <person name="Gladieux P."/>
            <person name="Hiltunen Thoren M."/>
            <person name="Johannesson H."/>
        </authorList>
    </citation>
    <scope>NUCLEOTIDE SEQUENCE</scope>
    <source>
        <strain evidence="2">PSN293</strain>
    </source>
</reference>
<dbReference type="AlphaFoldDB" id="A0AAN6YL48"/>
<gene>
    <name evidence="2" type="ORF">QBC37DRAFT_411297</name>
</gene>
<dbReference type="EMBL" id="MU858051">
    <property type="protein sequence ID" value="KAK4218687.1"/>
    <property type="molecule type" value="Genomic_DNA"/>
</dbReference>
<evidence type="ECO:0000313" key="3">
    <source>
        <dbReference type="Proteomes" id="UP001301769"/>
    </source>
</evidence>
<keyword evidence="1" id="KW-0812">Transmembrane</keyword>